<feature type="domain" description="SEFIR" evidence="1">
    <location>
        <begin position="207"/>
        <end position="348"/>
    </location>
</feature>
<protein>
    <submittedName>
        <fullName evidence="2">TIR domain-containing protein</fullName>
    </submittedName>
</protein>
<dbReference type="Gene3D" id="3.40.50.10140">
    <property type="entry name" value="Toll/interleukin-1 receptor homology (TIR) domain"/>
    <property type="match status" value="1"/>
</dbReference>
<dbReference type="InterPro" id="IPR013568">
    <property type="entry name" value="SEFIR_dom"/>
</dbReference>
<evidence type="ECO:0000313" key="3">
    <source>
        <dbReference type="Proteomes" id="UP000502665"/>
    </source>
</evidence>
<dbReference type="GO" id="GO:0007165">
    <property type="term" value="P:signal transduction"/>
    <property type="evidence" value="ECO:0007669"/>
    <property type="project" value="InterPro"/>
</dbReference>
<dbReference type="PROSITE" id="PS51534">
    <property type="entry name" value="SEFIR"/>
    <property type="match status" value="1"/>
</dbReference>
<sequence>MVNDFITSFAAEEHRAYAARFHTDLAEAVTRRRGRAVEAAMCPGGQGDINSPLIAETRVFVALCSGAYYQDQGCGSDWAVFEHRLHLVPAQFRPSCPPSRVLVRWQPADPPSRLPLAPIISGEVTDGYASKGVYGILREEGARSRAYRDAVDDIAAAVCVGRECSPPEVLLGELPELAIPFPRDAAVARASQAKVPQPRRAEEDPDRPSVFLSYAHEEDGDVHKGKVEALYHRLHAEGIDARMDTAAHRKGPQHWPRWMRKQFNEVDFVLAVVSPAYKRRAEHEEAPGKGDGVGYEADFILDERVTDRQWYERILLVSFPEHGRAYVPDFLRGPTLYTVDPETGEGDLPELVDYVKSKAPRAPR</sequence>
<dbReference type="EMBL" id="CP049838">
    <property type="protein sequence ID" value="QJT02303.1"/>
    <property type="molecule type" value="Genomic_DNA"/>
</dbReference>
<dbReference type="Proteomes" id="UP000502665">
    <property type="component" value="Chromosome"/>
</dbReference>
<proteinExistence type="predicted"/>
<name>A0A6M4X1U9_9ACTN</name>
<keyword evidence="3" id="KW-1185">Reference proteome</keyword>
<dbReference type="AlphaFoldDB" id="A0A6M4X1U9"/>
<gene>
    <name evidence="2" type="ORF">G9272_19865</name>
</gene>
<dbReference type="RefSeq" id="WP_171397823.1">
    <property type="nucleotide sequence ID" value="NZ_CP049838.1"/>
</dbReference>
<evidence type="ECO:0000259" key="1">
    <source>
        <dbReference type="PROSITE" id="PS51534"/>
    </source>
</evidence>
<dbReference type="Pfam" id="PF13676">
    <property type="entry name" value="TIR_2"/>
    <property type="match status" value="1"/>
</dbReference>
<accession>A0A6M4X1U9</accession>
<evidence type="ECO:0000313" key="2">
    <source>
        <dbReference type="EMBL" id="QJT02303.1"/>
    </source>
</evidence>
<reference evidence="2" key="1">
    <citation type="submission" date="2020-03" db="EMBL/GenBank/DDBJ databases">
        <title>Molecular networking-based the target discovery of potent antiproliferative macrolactams: 5/6/7/16 polycyclic ansamycins and glycosylated trienomycin from Streptomyces cacaoi subsp. asoensis.</title>
        <authorList>
            <person name="Liu L.-L."/>
        </authorList>
    </citation>
    <scope>NUCLEOTIDE SEQUENCE [LARGE SCALE GENOMIC DNA]</scope>
    <source>
        <strain evidence="2">H2S5</strain>
    </source>
</reference>
<dbReference type="InterPro" id="IPR035897">
    <property type="entry name" value="Toll_tir_struct_dom_sf"/>
</dbReference>
<organism evidence="2 3">
    <name type="scientific">Streptomyces asoensis</name>
    <dbReference type="NCBI Taxonomy" id="249586"/>
    <lineage>
        <taxon>Bacteria</taxon>
        <taxon>Bacillati</taxon>
        <taxon>Actinomycetota</taxon>
        <taxon>Actinomycetes</taxon>
        <taxon>Kitasatosporales</taxon>
        <taxon>Streptomycetaceae</taxon>
        <taxon>Streptomyces</taxon>
    </lineage>
</organism>
<dbReference type="InterPro" id="IPR000157">
    <property type="entry name" value="TIR_dom"/>
</dbReference>